<evidence type="ECO:0000256" key="1">
    <source>
        <dbReference type="SAM" id="MobiDB-lite"/>
    </source>
</evidence>
<feature type="region of interest" description="Disordered" evidence="1">
    <location>
        <begin position="25"/>
        <end position="47"/>
    </location>
</feature>
<gene>
    <name evidence="2" type="ORF">E2562_025505</name>
</gene>
<dbReference type="EMBL" id="SPHZ02000010">
    <property type="protein sequence ID" value="KAF0896568.1"/>
    <property type="molecule type" value="Genomic_DNA"/>
</dbReference>
<dbReference type="Proteomes" id="UP000479710">
    <property type="component" value="Unassembled WGS sequence"/>
</dbReference>
<sequence length="101" mass="10749">VDHLHQMDTGPYTYPTDVFAGVGTSTGPSHIVRPQMRPDDAFTSQPPSSISMTGIYFAPSEVYFGAGTSGAASGVGSQSDFFKGDLDDEDYEPYIAFGTAR</sequence>
<name>A0A6G1C7X4_9ORYZ</name>
<comment type="caution">
    <text evidence="2">The sequence shown here is derived from an EMBL/GenBank/DDBJ whole genome shotgun (WGS) entry which is preliminary data.</text>
</comment>
<dbReference type="AlphaFoldDB" id="A0A6G1C7X4"/>
<reference evidence="2 3" key="1">
    <citation type="submission" date="2019-11" db="EMBL/GenBank/DDBJ databases">
        <title>Whole genome sequence of Oryza granulata.</title>
        <authorList>
            <person name="Li W."/>
        </authorList>
    </citation>
    <scope>NUCLEOTIDE SEQUENCE [LARGE SCALE GENOMIC DNA]</scope>
    <source>
        <strain evidence="3">cv. Menghai</strain>
        <tissue evidence="2">Leaf</tissue>
    </source>
</reference>
<keyword evidence="3" id="KW-1185">Reference proteome</keyword>
<evidence type="ECO:0000313" key="2">
    <source>
        <dbReference type="EMBL" id="KAF0896568.1"/>
    </source>
</evidence>
<evidence type="ECO:0000313" key="3">
    <source>
        <dbReference type="Proteomes" id="UP000479710"/>
    </source>
</evidence>
<protein>
    <submittedName>
        <fullName evidence="2">Uncharacterized protein</fullName>
    </submittedName>
</protein>
<organism evidence="2 3">
    <name type="scientific">Oryza meyeriana var. granulata</name>
    <dbReference type="NCBI Taxonomy" id="110450"/>
    <lineage>
        <taxon>Eukaryota</taxon>
        <taxon>Viridiplantae</taxon>
        <taxon>Streptophyta</taxon>
        <taxon>Embryophyta</taxon>
        <taxon>Tracheophyta</taxon>
        <taxon>Spermatophyta</taxon>
        <taxon>Magnoliopsida</taxon>
        <taxon>Liliopsida</taxon>
        <taxon>Poales</taxon>
        <taxon>Poaceae</taxon>
        <taxon>BOP clade</taxon>
        <taxon>Oryzoideae</taxon>
        <taxon>Oryzeae</taxon>
        <taxon>Oryzinae</taxon>
        <taxon>Oryza</taxon>
        <taxon>Oryza meyeriana</taxon>
    </lineage>
</organism>
<accession>A0A6G1C7X4</accession>
<feature type="non-terminal residue" evidence="2">
    <location>
        <position position="1"/>
    </location>
</feature>
<proteinExistence type="predicted"/>